<accession>A0A3N0AW28</accession>
<evidence type="ECO:0000313" key="2">
    <source>
        <dbReference type="Proteomes" id="UP000269591"/>
    </source>
</evidence>
<dbReference type="OrthoDB" id="3190658at2"/>
<evidence type="ECO:0000313" key="1">
    <source>
        <dbReference type="EMBL" id="RNL39083.1"/>
    </source>
</evidence>
<dbReference type="Proteomes" id="UP000269591">
    <property type="component" value="Unassembled WGS sequence"/>
</dbReference>
<dbReference type="RefSeq" id="WP_123209238.1">
    <property type="nucleotide sequence ID" value="NZ_QIBX01000014.1"/>
</dbReference>
<protein>
    <submittedName>
        <fullName evidence="1">Uncharacterized protein</fullName>
    </submittedName>
</protein>
<dbReference type="EMBL" id="QIBX01000014">
    <property type="protein sequence ID" value="RNL39083.1"/>
    <property type="molecule type" value="Genomic_DNA"/>
</dbReference>
<sequence>MIVKAYYAGGRIDVFDTDHLVDAVPQTGNLLTNYTLDLSDVGGDSLWLRSYYHEAVDAYRDETGPTGLPVARRRDGWSFLVADADDLERLNRLTVDGETVLVRIAGELVDAAALSWACDVAGGYREMALSVLSAARLVSPGAIPIEDAIGVPPSVLGEMSAVHEGLQEAPRF</sequence>
<comment type="caution">
    <text evidence="1">The sequence shown here is derived from an EMBL/GenBank/DDBJ whole genome shotgun (WGS) entry which is preliminary data.</text>
</comment>
<dbReference type="AlphaFoldDB" id="A0A3N0AW28"/>
<reference evidence="2" key="1">
    <citation type="submission" date="2018-05" db="EMBL/GenBank/DDBJ databases">
        <title>Genome Sequencing of selected type strains of the family Eggerthellaceae.</title>
        <authorList>
            <person name="Danylec N."/>
            <person name="Stoll D.A."/>
            <person name="Doetsch A."/>
            <person name="Huch M."/>
        </authorList>
    </citation>
    <scope>NUCLEOTIDE SEQUENCE [LARGE SCALE GENOMIC DNA]</scope>
    <source>
        <strain evidence="2">DSM 24851</strain>
    </source>
</reference>
<proteinExistence type="predicted"/>
<gene>
    <name evidence="1" type="ORF">DMP06_08130</name>
</gene>
<organism evidence="1 2">
    <name type="scientific">Slackia equolifaciens</name>
    <dbReference type="NCBI Taxonomy" id="498718"/>
    <lineage>
        <taxon>Bacteria</taxon>
        <taxon>Bacillati</taxon>
        <taxon>Actinomycetota</taxon>
        <taxon>Coriobacteriia</taxon>
        <taxon>Eggerthellales</taxon>
        <taxon>Eggerthellaceae</taxon>
        <taxon>Slackia</taxon>
    </lineage>
</organism>
<keyword evidence="2" id="KW-1185">Reference proteome</keyword>
<name>A0A3N0AW28_9ACTN</name>